<sequence>MNPLQWNVDTLASLDRIFLRKVMKNLRSVEGAIVQFGEMGQGIQPNYQVCFPNGNVNPYRGANHKPLMPRGTFSQEHIPQPFSSVDLQRAFDAAVAAR</sequence>
<name>A0ABS3AIA6_9PSED</name>
<comment type="caution">
    <text evidence="1">The sequence shown here is derived from an EMBL/GenBank/DDBJ whole genome shotgun (WGS) entry which is preliminary data.</text>
</comment>
<keyword evidence="2" id="KW-1185">Reference proteome</keyword>
<evidence type="ECO:0000313" key="2">
    <source>
        <dbReference type="Proteomes" id="UP000772591"/>
    </source>
</evidence>
<protein>
    <submittedName>
        <fullName evidence="1">Uncharacterized protein</fullName>
    </submittedName>
</protein>
<dbReference type="EMBL" id="JADEVO010000023">
    <property type="protein sequence ID" value="MBN3966868.1"/>
    <property type="molecule type" value="Genomic_DNA"/>
</dbReference>
<dbReference type="Proteomes" id="UP000772591">
    <property type="component" value="Unassembled WGS sequence"/>
</dbReference>
<reference evidence="1 2" key="1">
    <citation type="journal article" date="2021" name="Int. J. Syst. Evol. Microbiol.">
        <title>Pseudomonas piscium sp. nov., Pseudomonas pisciculturae sp. nov., Pseudomonas mucoides sp. nov. and Pseudomonas neuropathica sp. nov. isolated from rainbow trout.</title>
        <authorList>
            <person name="Duman M."/>
            <person name="Mulet M."/>
            <person name="Altun S."/>
            <person name="Saticioglu I.B."/>
            <person name="Gomila M."/>
            <person name="Lalucat J."/>
            <person name="Garcia-Valdes E."/>
        </authorList>
    </citation>
    <scope>NUCLEOTIDE SEQUENCE [LARGE SCALE GENOMIC DNA]</scope>
    <source>
        <strain evidence="1 2">LMG 28632</strain>
    </source>
</reference>
<evidence type="ECO:0000313" key="1">
    <source>
        <dbReference type="EMBL" id="MBN3966868.1"/>
    </source>
</evidence>
<dbReference type="RefSeq" id="WP_205893182.1">
    <property type="nucleotide sequence ID" value="NZ_JADEVO010000023.1"/>
</dbReference>
<proteinExistence type="predicted"/>
<organism evidence="1 2">
    <name type="scientific">Pseudomonas gregormendelii</name>
    <dbReference type="NCBI Taxonomy" id="1628277"/>
    <lineage>
        <taxon>Bacteria</taxon>
        <taxon>Pseudomonadati</taxon>
        <taxon>Pseudomonadota</taxon>
        <taxon>Gammaproteobacteria</taxon>
        <taxon>Pseudomonadales</taxon>
        <taxon>Pseudomonadaceae</taxon>
        <taxon>Pseudomonas</taxon>
    </lineage>
</organism>
<accession>A0ABS3AIA6</accession>
<gene>
    <name evidence="1" type="ORF">IMW75_16455</name>
</gene>